<dbReference type="InterPro" id="IPR036116">
    <property type="entry name" value="FN3_sf"/>
</dbReference>
<feature type="region of interest" description="Disordered" evidence="1">
    <location>
        <begin position="806"/>
        <end position="826"/>
    </location>
</feature>
<dbReference type="InterPro" id="IPR003961">
    <property type="entry name" value="FN3_dom"/>
</dbReference>
<dbReference type="EMBL" id="JBHRSL010000004">
    <property type="protein sequence ID" value="MFC3051661.1"/>
    <property type="molecule type" value="Genomic_DNA"/>
</dbReference>
<protein>
    <submittedName>
        <fullName evidence="3">Phage tail protein</fullName>
    </submittedName>
</protein>
<evidence type="ECO:0000256" key="1">
    <source>
        <dbReference type="SAM" id="MobiDB-lite"/>
    </source>
</evidence>
<comment type="caution">
    <text evidence="3">The sequence shown here is derived from an EMBL/GenBank/DDBJ whole genome shotgun (WGS) entry which is preliminary data.</text>
</comment>
<dbReference type="RefSeq" id="WP_194215134.1">
    <property type="nucleotide sequence ID" value="NZ_CP061205.1"/>
</dbReference>
<reference evidence="4" key="1">
    <citation type="journal article" date="2019" name="Int. J. Syst. Evol. Microbiol.">
        <title>The Global Catalogue of Microorganisms (GCM) 10K type strain sequencing project: providing services to taxonomists for standard genome sequencing and annotation.</title>
        <authorList>
            <consortium name="The Broad Institute Genomics Platform"/>
            <consortium name="The Broad Institute Genome Sequencing Center for Infectious Disease"/>
            <person name="Wu L."/>
            <person name="Ma J."/>
        </authorList>
    </citation>
    <scope>NUCLEOTIDE SEQUENCE [LARGE SCALE GENOMIC DNA]</scope>
    <source>
        <strain evidence="4">KCTC 62164</strain>
    </source>
</reference>
<evidence type="ECO:0000259" key="2">
    <source>
        <dbReference type="PROSITE" id="PS50853"/>
    </source>
</evidence>
<sequence length="1051" mass="114000">MGFLGFLTGILGLTSAPKRKIELQKVSAAAGLPIIYGERRVDPITVFKVVSTNNMPITNAAAYNHVYNPFPLHEYEKSYDDNNWLNRIDVWGQGEISAIRRFWVDGDSHTAARFNARPYIRTMSMYGTETQPAAAELALGHSDWTANHKGLGVAYTWSRFLASHSKPQFDSEPELTALVQGVRVYDPRDDDQSLSDPSTWLYSNNRALVALNYLMSSYGLNAPDSDIDFASFATAADLCDSDMDIPARQVNQTGAVIPLYWDRALGNFTTIPIGAFYSDQRPDQTGTTQPLYTADVVLDPKEGVVKNTKKLLEGMGWSLPWSNGKHKLIIEDVVASPVMSFDENTIMGGWTIERGMRSERLNRVTVEFPNANKDYELDTVSWPELSSDQYSDYRDEDNGQELHTNIALESVTDFYRAQAYAEYVVRKSRVSPVIKKLQLAPKALLLEPGDVIAITYADKGFNNSYFMVEAVTISSDLDVSVDLIKYDPTVYGAPALVEEPLVNSPYNPDLWLDPPALQDLELTANYETNADGSVISGVVVAWAAPTGGPTVASVEVAWKKTADSVYGASMILTGGSTSAIINGLTSDESYDVSVTYTTQRGITSDPVEATLNLVGVPTKLDNIEDGATRTVHRGAYDDSETYSKGDVVTYLGSSYIFTALAATSGVEPDDTDYWALLAAGGSYKDIRFKRAATQPATPTEENPAGWADGPPEADGTPLWMTTALKHSDGSLIDVWTTPQEVGGSGLEIEYSSDAISWHAAFLVSDFYMHQRLAGAAAWSDPIRIVGEPGEDGANGGYKDFIYKRSASQPSTPSGTNPSGWSDGIPAENGNPAWESWVWRSANGSLAGSWSTPLNIASSIFEREYSVNGSSSWHTTPTASDRYFRERLAGTGSWSAAVPLKGEGALSDLDSVGTGEIDNNAVSEANWSMSTYDLTALPLDTAVTKGSVSVPVYNASTDKVVVTAIPYLVISGGRANFLMKVKDGSTTKDGGFVTEESHTIGTADKYSAIPLTTRFQGAISPPFEVEITCNYLSSGAAAYVRNVAMTALVIKR</sequence>
<dbReference type="Gene3D" id="2.60.40.10">
    <property type="entry name" value="Immunoglobulins"/>
    <property type="match status" value="1"/>
</dbReference>
<dbReference type="InterPro" id="IPR013783">
    <property type="entry name" value="Ig-like_fold"/>
</dbReference>
<keyword evidence="4" id="KW-1185">Reference proteome</keyword>
<gene>
    <name evidence="3" type="ORF">ACFOKA_07085</name>
</gene>
<dbReference type="Pfam" id="PF13550">
    <property type="entry name" value="Phage-tail_3"/>
    <property type="match status" value="1"/>
</dbReference>
<feature type="domain" description="Fibronectin type-III" evidence="2">
    <location>
        <begin position="516"/>
        <end position="621"/>
    </location>
</feature>
<dbReference type="PROSITE" id="PS50853">
    <property type="entry name" value="FN3"/>
    <property type="match status" value="1"/>
</dbReference>
<name>A0ABV7D3C1_9PROT</name>
<evidence type="ECO:0000313" key="3">
    <source>
        <dbReference type="EMBL" id="MFC3051661.1"/>
    </source>
</evidence>
<evidence type="ECO:0000313" key="4">
    <source>
        <dbReference type="Proteomes" id="UP001595444"/>
    </source>
</evidence>
<dbReference type="InterPro" id="IPR032876">
    <property type="entry name" value="J_dom"/>
</dbReference>
<dbReference type="Proteomes" id="UP001595444">
    <property type="component" value="Unassembled WGS sequence"/>
</dbReference>
<proteinExistence type="predicted"/>
<organism evidence="3 4">
    <name type="scientific">Kordiimonas pumila</name>
    <dbReference type="NCBI Taxonomy" id="2161677"/>
    <lineage>
        <taxon>Bacteria</taxon>
        <taxon>Pseudomonadati</taxon>
        <taxon>Pseudomonadota</taxon>
        <taxon>Alphaproteobacteria</taxon>
        <taxon>Kordiimonadales</taxon>
        <taxon>Kordiimonadaceae</taxon>
        <taxon>Kordiimonas</taxon>
    </lineage>
</organism>
<accession>A0ABV7D3C1</accession>
<feature type="compositionally biased region" description="Polar residues" evidence="1">
    <location>
        <begin position="806"/>
        <end position="819"/>
    </location>
</feature>
<dbReference type="SUPFAM" id="SSF49265">
    <property type="entry name" value="Fibronectin type III"/>
    <property type="match status" value="1"/>
</dbReference>